<accession>A0A1B0AZI4</accession>
<evidence type="ECO:0000313" key="2">
    <source>
        <dbReference type="EnsemblMetazoa" id="GPPI013872-PA"/>
    </source>
</evidence>
<organism evidence="2 3">
    <name type="scientific">Glossina palpalis gambiensis</name>
    <dbReference type="NCBI Taxonomy" id="67801"/>
    <lineage>
        <taxon>Eukaryota</taxon>
        <taxon>Metazoa</taxon>
        <taxon>Ecdysozoa</taxon>
        <taxon>Arthropoda</taxon>
        <taxon>Hexapoda</taxon>
        <taxon>Insecta</taxon>
        <taxon>Pterygota</taxon>
        <taxon>Neoptera</taxon>
        <taxon>Endopterygota</taxon>
        <taxon>Diptera</taxon>
        <taxon>Brachycera</taxon>
        <taxon>Muscomorpha</taxon>
        <taxon>Hippoboscoidea</taxon>
        <taxon>Glossinidae</taxon>
        <taxon>Glossina</taxon>
    </lineage>
</organism>
<dbReference type="VEuPathDB" id="VectorBase:GPPI013872"/>
<keyword evidence="3" id="KW-1185">Reference proteome</keyword>
<protein>
    <submittedName>
        <fullName evidence="2">Uncharacterized protein</fullName>
    </submittedName>
</protein>
<evidence type="ECO:0000313" key="3">
    <source>
        <dbReference type="Proteomes" id="UP000092460"/>
    </source>
</evidence>
<dbReference type="EnsemblMetazoa" id="GPPI013872-RA">
    <property type="protein sequence ID" value="GPPI013872-PA"/>
    <property type="gene ID" value="GPPI013872"/>
</dbReference>
<reference evidence="2" key="2">
    <citation type="submission" date="2020-05" db="UniProtKB">
        <authorList>
            <consortium name="EnsemblMetazoa"/>
        </authorList>
    </citation>
    <scope>IDENTIFICATION</scope>
    <source>
        <strain evidence="2">IAEA</strain>
    </source>
</reference>
<evidence type="ECO:0000256" key="1">
    <source>
        <dbReference type="SAM" id="MobiDB-lite"/>
    </source>
</evidence>
<feature type="region of interest" description="Disordered" evidence="1">
    <location>
        <begin position="1"/>
        <end position="50"/>
    </location>
</feature>
<proteinExistence type="predicted"/>
<name>A0A1B0AZI4_9MUSC</name>
<sequence length="64" mass="7418">MEKRNFFLRNSGGLPRKKRDRQTGDWMNEENVDNVPLRPDGDTASPGQFRGLSESKDIYIVLHK</sequence>
<dbReference type="AlphaFoldDB" id="A0A1B0AZI4"/>
<reference evidence="3" key="1">
    <citation type="submission" date="2015-01" db="EMBL/GenBank/DDBJ databases">
        <authorList>
            <person name="Aksoy S."/>
            <person name="Warren W."/>
            <person name="Wilson R.K."/>
        </authorList>
    </citation>
    <scope>NUCLEOTIDE SEQUENCE [LARGE SCALE GENOMIC DNA]</scope>
    <source>
        <strain evidence="3">IAEA</strain>
    </source>
</reference>
<dbReference type="Proteomes" id="UP000092460">
    <property type="component" value="Unassembled WGS sequence"/>
</dbReference>
<dbReference type="EMBL" id="JXJN01006305">
    <property type="status" value="NOT_ANNOTATED_CDS"/>
    <property type="molecule type" value="Genomic_DNA"/>
</dbReference>